<dbReference type="CDD" id="cd04187">
    <property type="entry name" value="DPM1_like_bac"/>
    <property type="match status" value="1"/>
</dbReference>
<evidence type="ECO:0000256" key="1">
    <source>
        <dbReference type="ARBA" id="ARBA00006739"/>
    </source>
</evidence>
<gene>
    <name evidence="4" type="ORF">E3T48_14440</name>
</gene>
<protein>
    <submittedName>
        <fullName evidence="4">Glycosyltransferase</fullName>
    </submittedName>
</protein>
<organism evidence="4 5">
    <name type="scientific">Cryobacterium fucosi</name>
    <dbReference type="NCBI Taxonomy" id="1259157"/>
    <lineage>
        <taxon>Bacteria</taxon>
        <taxon>Bacillati</taxon>
        <taxon>Actinomycetota</taxon>
        <taxon>Actinomycetes</taxon>
        <taxon>Micrococcales</taxon>
        <taxon>Microbacteriaceae</taxon>
        <taxon>Cryobacterium</taxon>
    </lineage>
</organism>
<comment type="caution">
    <text evidence="4">The sequence shown here is derived from an EMBL/GenBank/DDBJ whole genome shotgun (WGS) entry which is preliminary data.</text>
</comment>
<dbReference type="PANTHER" id="PTHR48090">
    <property type="entry name" value="UNDECAPRENYL-PHOSPHATE 4-DEOXY-4-FORMAMIDO-L-ARABINOSE TRANSFERASE-RELATED"/>
    <property type="match status" value="1"/>
</dbReference>
<feature type="transmembrane region" description="Helical" evidence="2">
    <location>
        <begin position="269"/>
        <end position="292"/>
    </location>
</feature>
<keyword evidence="2" id="KW-0472">Membrane</keyword>
<accession>A0A4R9AZR1</accession>
<dbReference type="AlphaFoldDB" id="A0A4R9AZR1"/>
<dbReference type="Proteomes" id="UP000298313">
    <property type="component" value="Unassembled WGS sequence"/>
</dbReference>
<dbReference type="RefSeq" id="WP_134524737.1">
    <property type="nucleotide sequence ID" value="NZ_SOHH01000098.1"/>
</dbReference>
<feature type="domain" description="Glycosyltransferase 2-like" evidence="3">
    <location>
        <begin position="8"/>
        <end position="144"/>
    </location>
</feature>
<dbReference type="InterPro" id="IPR050256">
    <property type="entry name" value="Glycosyltransferase_2"/>
</dbReference>
<dbReference type="EMBL" id="SOHH01000098">
    <property type="protein sequence ID" value="TFD73262.1"/>
    <property type="molecule type" value="Genomic_DNA"/>
</dbReference>
<keyword evidence="4" id="KW-0808">Transferase</keyword>
<dbReference type="InterPro" id="IPR001173">
    <property type="entry name" value="Glyco_trans_2-like"/>
</dbReference>
<keyword evidence="2" id="KW-0812">Transmembrane</keyword>
<name>A0A4R9AZR1_9MICO</name>
<dbReference type="OrthoDB" id="9811884at2"/>
<feature type="transmembrane region" description="Helical" evidence="2">
    <location>
        <begin position="233"/>
        <end position="257"/>
    </location>
</feature>
<dbReference type="GO" id="GO:0016740">
    <property type="term" value="F:transferase activity"/>
    <property type="evidence" value="ECO:0007669"/>
    <property type="project" value="UniProtKB-KW"/>
</dbReference>
<evidence type="ECO:0000256" key="2">
    <source>
        <dbReference type="SAM" id="Phobius"/>
    </source>
</evidence>
<evidence type="ECO:0000259" key="3">
    <source>
        <dbReference type="Pfam" id="PF00535"/>
    </source>
</evidence>
<dbReference type="SUPFAM" id="SSF53448">
    <property type="entry name" value="Nucleotide-diphospho-sugar transferases"/>
    <property type="match status" value="1"/>
</dbReference>
<dbReference type="GO" id="GO:0005886">
    <property type="term" value="C:plasma membrane"/>
    <property type="evidence" value="ECO:0007669"/>
    <property type="project" value="TreeGrafter"/>
</dbReference>
<sequence length="324" mass="35768">MTKPAAYSVVVPVYGNAGSIPDLIARLGDIAFQLDGSLEVIFVVDGSPDNSFELLEELIPRAPFATQLLQHSRNFGSFAAIRTGMQQASGDFVAVMAADLQEPPELVLEFFRQLASGTVDVTVGRRESREDPRFTRWSASAFWSLYRNWVFPDMPQGGVDIFACNQAVVHEILRLEESHSSLVGLLYWVGFRRAEVPYVRRTREHGESGWSFAKKRRYLLDSIFSFTDIPLTVLMSVGVIGGLFTILAAIAVLASFLAGAISEPGYTPLMLVILFSTFSLLVALGIVGSYVWRAFENTKHRPSAIVMTHWVSESHLVTDDAADA</sequence>
<reference evidence="4 5" key="1">
    <citation type="submission" date="2019-03" db="EMBL/GenBank/DDBJ databases">
        <title>Genomics of glacier-inhabiting Cryobacterium strains.</title>
        <authorList>
            <person name="Liu Q."/>
            <person name="Xin Y.-H."/>
        </authorList>
    </citation>
    <scope>NUCLEOTIDE SEQUENCE [LARGE SCALE GENOMIC DNA]</scope>
    <source>
        <strain evidence="4 5">Hh4</strain>
    </source>
</reference>
<dbReference type="InterPro" id="IPR029044">
    <property type="entry name" value="Nucleotide-diphossugar_trans"/>
</dbReference>
<proteinExistence type="inferred from homology"/>
<dbReference type="PANTHER" id="PTHR48090:SF8">
    <property type="entry name" value="GLYCOSYLTRANSFERASE CSBB-RELATED"/>
    <property type="match status" value="1"/>
</dbReference>
<comment type="similarity">
    <text evidence="1">Belongs to the glycosyltransferase 2 family.</text>
</comment>
<dbReference type="Gene3D" id="3.90.550.10">
    <property type="entry name" value="Spore Coat Polysaccharide Biosynthesis Protein SpsA, Chain A"/>
    <property type="match status" value="1"/>
</dbReference>
<evidence type="ECO:0000313" key="5">
    <source>
        <dbReference type="Proteomes" id="UP000298313"/>
    </source>
</evidence>
<dbReference type="Pfam" id="PF00535">
    <property type="entry name" value="Glycos_transf_2"/>
    <property type="match status" value="1"/>
</dbReference>
<keyword evidence="5" id="KW-1185">Reference proteome</keyword>
<evidence type="ECO:0000313" key="4">
    <source>
        <dbReference type="EMBL" id="TFD73262.1"/>
    </source>
</evidence>
<keyword evidence="2" id="KW-1133">Transmembrane helix</keyword>